<dbReference type="GO" id="GO:0032580">
    <property type="term" value="C:Golgi cisterna membrane"/>
    <property type="evidence" value="ECO:0007669"/>
    <property type="project" value="UniProtKB-SubCell"/>
</dbReference>
<keyword evidence="8" id="KW-1185">Reference proteome</keyword>
<feature type="non-terminal residue" evidence="7">
    <location>
        <position position="450"/>
    </location>
</feature>
<dbReference type="EC" id="2.4.1.-" evidence="5"/>
<keyword evidence="3 5" id="KW-0328">Glycosyltransferase</keyword>
<protein>
    <recommendedName>
        <fullName evidence="5">Fucosyltransferase</fullName>
        <ecNumber evidence="5">2.4.1.-</ecNumber>
    </recommendedName>
</protein>
<feature type="domain" description="Fucosyltransferase C-terminal" evidence="6">
    <location>
        <begin position="81"/>
        <end position="213"/>
    </location>
</feature>
<dbReference type="PANTHER" id="PTHR11929:SF194">
    <property type="entry name" value="ALPHA-(1,3)-FUCOSYLTRANSFERASE 10"/>
    <property type="match status" value="1"/>
</dbReference>
<evidence type="ECO:0000259" key="6">
    <source>
        <dbReference type="Pfam" id="PF00852"/>
    </source>
</evidence>
<evidence type="ECO:0000313" key="8">
    <source>
        <dbReference type="Proteomes" id="UP001178507"/>
    </source>
</evidence>
<dbReference type="Pfam" id="PF00852">
    <property type="entry name" value="Glyco_transf_10"/>
    <property type="match status" value="1"/>
</dbReference>
<keyword evidence="4 5" id="KW-0808">Transferase</keyword>
<dbReference type="Gene3D" id="3.40.50.11660">
    <property type="entry name" value="Glycosyl transferase family 10, C-terminal domain"/>
    <property type="match status" value="1"/>
</dbReference>
<reference evidence="7" key="1">
    <citation type="submission" date="2023-08" db="EMBL/GenBank/DDBJ databases">
        <authorList>
            <person name="Chen Y."/>
            <person name="Shah S."/>
            <person name="Dougan E. K."/>
            <person name="Thang M."/>
            <person name="Chan C."/>
        </authorList>
    </citation>
    <scope>NUCLEOTIDE SEQUENCE</scope>
</reference>
<evidence type="ECO:0000256" key="3">
    <source>
        <dbReference type="ARBA" id="ARBA00022676"/>
    </source>
</evidence>
<comment type="pathway">
    <text evidence="1">Protein modification; protein glycosylation.</text>
</comment>
<evidence type="ECO:0000256" key="4">
    <source>
        <dbReference type="ARBA" id="ARBA00022679"/>
    </source>
</evidence>
<dbReference type="InterPro" id="IPR038577">
    <property type="entry name" value="GT10-like_C_sf"/>
</dbReference>
<dbReference type="SUPFAM" id="SSF53756">
    <property type="entry name" value="UDP-Glycosyltransferase/glycogen phosphorylase"/>
    <property type="match status" value="1"/>
</dbReference>
<proteinExistence type="inferred from homology"/>
<keyword evidence="5" id="KW-0472">Membrane</keyword>
<evidence type="ECO:0000256" key="2">
    <source>
        <dbReference type="ARBA" id="ARBA00008919"/>
    </source>
</evidence>
<keyword evidence="5" id="KW-0333">Golgi apparatus</keyword>
<dbReference type="InterPro" id="IPR055270">
    <property type="entry name" value="Glyco_tran_10_C"/>
</dbReference>
<dbReference type="InterPro" id="IPR001503">
    <property type="entry name" value="Glyco_trans_10"/>
</dbReference>
<dbReference type="EMBL" id="CAUJNA010000536">
    <property type="protein sequence ID" value="CAJ1378376.1"/>
    <property type="molecule type" value="Genomic_DNA"/>
</dbReference>
<keyword evidence="5" id="KW-0812">Transmembrane</keyword>
<accession>A0AA36MNH0</accession>
<name>A0AA36MNH0_9DINO</name>
<comment type="similarity">
    <text evidence="2 5">Belongs to the glycosyltransferase 10 family.</text>
</comment>
<dbReference type="Proteomes" id="UP001178507">
    <property type="component" value="Unassembled WGS sequence"/>
</dbReference>
<evidence type="ECO:0000256" key="1">
    <source>
        <dbReference type="ARBA" id="ARBA00004922"/>
    </source>
</evidence>
<evidence type="ECO:0000313" key="7">
    <source>
        <dbReference type="EMBL" id="CAJ1378376.1"/>
    </source>
</evidence>
<comment type="caution">
    <text evidence="7">The sequence shown here is derived from an EMBL/GenBank/DDBJ whole genome shotgun (WGS) entry which is preliminary data.</text>
</comment>
<gene>
    <name evidence="7" type="ORF">EVOR1521_LOCUS6939</name>
</gene>
<comment type="subcellular location">
    <subcellularLocation>
        <location evidence="5">Golgi apparatus</location>
        <location evidence="5">Golgi stack membrane</location>
        <topology evidence="5">Single-pass type II membrane protein</topology>
    </subcellularLocation>
</comment>
<evidence type="ECO:0000256" key="5">
    <source>
        <dbReference type="RuleBase" id="RU003832"/>
    </source>
</evidence>
<dbReference type="GO" id="GO:0008417">
    <property type="term" value="F:fucosyltransferase activity"/>
    <property type="evidence" value="ECO:0007669"/>
    <property type="project" value="InterPro"/>
</dbReference>
<sequence>MLFNATGLPHLAIGSAAHAALHGSASHGCAGAVAGDRAHYDLLLPQTPDRYTLEKLARSSSPGPAARRFMVSLQESCGREDARFINFLAQFVKIDVLGACARLVTYNTRHARDLMRLKKVRPQILERYKFALLSDSAALGDWGAGPNTNLWRILAAGAVPVYWGSPTMGRFLPRGSAIDALDFSSPLALAAKLQELTNDSEDHFLQLNVWRQLNATAPLSLGAALESQSPPLSQDSLAALAASRLRSSPAEPRFCSETWALEQRWLRECYGMLPAWVQSFDHHTLTATFERGSDGLRIEIAGGQDALSVFVPTAPAAPRELAPVGPRLGAQWAALAPLLGQRELFAEASVLQLGFTPEDAVPLAALGALAFGAAKALLAAPRWAQPALRGLGEAVPGFKAAQDEDFRSGAEMEVSFWLEAGRNEFLKGDVVFVLGDTLRISLQCLGLPLQ</sequence>
<dbReference type="AlphaFoldDB" id="A0AA36MNH0"/>
<organism evidence="7 8">
    <name type="scientific">Effrenium voratum</name>
    <dbReference type="NCBI Taxonomy" id="2562239"/>
    <lineage>
        <taxon>Eukaryota</taxon>
        <taxon>Sar</taxon>
        <taxon>Alveolata</taxon>
        <taxon>Dinophyceae</taxon>
        <taxon>Suessiales</taxon>
        <taxon>Symbiodiniaceae</taxon>
        <taxon>Effrenium</taxon>
    </lineage>
</organism>
<dbReference type="PANTHER" id="PTHR11929">
    <property type="entry name" value="ALPHA- 1,3 -FUCOSYLTRANSFERASE"/>
    <property type="match status" value="1"/>
</dbReference>